<protein>
    <submittedName>
        <fullName evidence="1">Replication initiation protein</fullName>
    </submittedName>
</protein>
<dbReference type="AlphaFoldDB" id="A0AAW9CD25"/>
<accession>A0AAW9CD25</accession>
<dbReference type="GO" id="GO:0003887">
    <property type="term" value="F:DNA-directed DNA polymerase activity"/>
    <property type="evidence" value="ECO:0007669"/>
    <property type="project" value="InterPro"/>
</dbReference>
<reference evidence="1" key="1">
    <citation type="journal article" date="2023" name="J Glob Antimicrob Resist">
        <title>Emergence of NDM-1 and KPC-3 carbapenemases in Kluyvera cryocrescens: Investigating genetic heterogeneity and acquisition routes of blaNDM-1 in Enterobacterales species in Portugal.</title>
        <authorList>
            <person name="Loiodice M."/>
            <person name="Ribeiro M."/>
            <person name="Peixe L."/>
            <person name="Novais A."/>
        </authorList>
    </citation>
    <scope>NUCLEOTIDE SEQUENCE</scope>
    <source>
        <strain evidence="1">K629</strain>
    </source>
</reference>
<proteinExistence type="predicted"/>
<dbReference type="EMBL" id="JAUEQX010000023">
    <property type="protein sequence ID" value="MDW3779732.1"/>
    <property type="molecule type" value="Genomic_DNA"/>
</dbReference>
<evidence type="ECO:0000313" key="1">
    <source>
        <dbReference type="EMBL" id="MDW3779732.1"/>
    </source>
</evidence>
<evidence type="ECO:0000313" key="2">
    <source>
        <dbReference type="Proteomes" id="UP001276300"/>
    </source>
</evidence>
<organism evidence="1 2">
    <name type="scientific">Kluyvera cryocrescens</name>
    <name type="common">Kluyvera citrophila</name>
    <dbReference type="NCBI Taxonomy" id="580"/>
    <lineage>
        <taxon>Bacteria</taxon>
        <taxon>Pseudomonadati</taxon>
        <taxon>Pseudomonadota</taxon>
        <taxon>Gammaproteobacteria</taxon>
        <taxon>Enterobacterales</taxon>
        <taxon>Enterobacteriaceae</taxon>
        <taxon>Kluyvera</taxon>
    </lineage>
</organism>
<sequence>MDKLKMSKYDSDLNLHIEKINQSSGDVEHIISSSTKSIQPLSLLRLSVFTPVQAVEKGKVQGNDSRTPIDAINDFRQLEIVEREGYTSAVITGPKLDLDTDFKVWVGVVSAFTHHPSVNGVITMNFAELARFCDIDSRQVNKRLKERLSRSVSKLSSTSIRFTKPTPEGDAIATTHLIGSSIADPETNTVKLAFDSLLSDFYKLDIKRILKLKVLNSLKRNEVAKAIYTFLEGLPNKPGEIQIVSAARLMARLDLKSEQKKQIFIIRKALKTLTDIGYLTYEEKFKRVNGKREFYYHILKRDPDLGEPTRKPLPAE</sequence>
<name>A0AAW9CD25_KLUCR</name>
<dbReference type="GO" id="GO:0006270">
    <property type="term" value="P:DNA replication initiation"/>
    <property type="evidence" value="ECO:0007669"/>
    <property type="project" value="InterPro"/>
</dbReference>
<dbReference type="Proteomes" id="UP001276300">
    <property type="component" value="Unassembled WGS sequence"/>
</dbReference>
<comment type="caution">
    <text evidence="1">The sequence shown here is derived from an EMBL/GenBank/DDBJ whole genome shotgun (WGS) entry which is preliminary data.</text>
</comment>
<gene>
    <name evidence="1" type="ORF">QWU01_23315</name>
</gene>